<evidence type="ECO:0000313" key="2">
    <source>
        <dbReference type="Proteomes" id="UP000827549"/>
    </source>
</evidence>
<sequence>MSAHRPGDKSLGAGWRVPSAPRALAGLVRFHGAHFTTTPRSPSALSALLATADKGLSTELYAGLLANPLFRAYALPLGPRAPLDGWVSALFDEIGFVPQRLSELLALFEGSAGSSKGRQLDDDNDFGPFTYRLDVVRRF</sequence>
<evidence type="ECO:0000313" key="1">
    <source>
        <dbReference type="EMBL" id="WOO81575.1"/>
    </source>
</evidence>
<reference evidence="1" key="1">
    <citation type="submission" date="2023-10" db="EMBL/GenBank/DDBJ databases">
        <authorList>
            <person name="Noh H."/>
        </authorList>
    </citation>
    <scope>NUCLEOTIDE SEQUENCE</scope>
    <source>
        <strain evidence="1">DUCC4014</strain>
    </source>
</reference>
<keyword evidence="2" id="KW-1185">Reference proteome</keyword>
<dbReference type="RefSeq" id="XP_062627607.1">
    <property type="nucleotide sequence ID" value="XM_062771623.1"/>
</dbReference>
<dbReference type="EMBL" id="CP086716">
    <property type="protein sequence ID" value="WOO81575.1"/>
    <property type="molecule type" value="Genomic_DNA"/>
</dbReference>
<gene>
    <name evidence="1" type="ORF">LOC62_03G005097</name>
</gene>
<dbReference type="Proteomes" id="UP000827549">
    <property type="component" value="Chromosome 3"/>
</dbReference>
<dbReference type="AlphaFoldDB" id="A0AAF0Y7M5"/>
<proteinExistence type="predicted"/>
<protein>
    <submittedName>
        <fullName evidence="1">Uncharacterized protein</fullName>
    </submittedName>
</protein>
<accession>A0AAF0Y7M5</accession>
<organism evidence="1 2">
    <name type="scientific">Vanrija pseudolonga</name>
    <dbReference type="NCBI Taxonomy" id="143232"/>
    <lineage>
        <taxon>Eukaryota</taxon>
        <taxon>Fungi</taxon>
        <taxon>Dikarya</taxon>
        <taxon>Basidiomycota</taxon>
        <taxon>Agaricomycotina</taxon>
        <taxon>Tremellomycetes</taxon>
        <taxon>Trichosporonales</taxon>
        <taxon>Trichosporonaceae</taxon>
        <taxon>Vanrija</taxon>
    </lineage>
</organism>
<dbReference type="GeneID" id="87808328"/>
<name>A0AAF0Y7M5_9TREE</name>